<dbReference type="AlphaFoldDB" id="A0A0E9LU19"/>
<evidence type="ECO:0000313" key="3">
    <source>
        <dbReference type="Proteomes" id="UP000032900"/>
    </source>
</evidence>
<gene>
    <name evidence="2" type="ORF">JCM15548_1439</name>
</gene>
<dbReference type="InterPro" id="IPR011042">
    <property type="entry name" value="6-blade_b-propeller_TolB-like"/>
</dbReference>
<dbReference type="Gene3D" id="2.120.10.30">
    <property type="entry name" value="TolB, C-terminal domain"/>
    <property type="match status" value="1"/>
</dbReference>
<dbReference type="InterPro" id="IPR011659">
    <property type="entry name" value="WD40"/>
</dbReference>
<dbReference type="SUPFAM" id="SSF82171">
    <property type="entry name" value="DPP6 N-terminal domain-like"/>
    <property type="match status" value="1"/>
</dbReference>
<dbReference type="RefSeq" id="WP_062122184.1">
    <property type="nucleotide sequence ID" value="NZ_BAZW01000002.1"/>
</dbReference>
<comment type="caution">
    <text evidence="2">The sequence shown here is derived from an EMBL/GenBank/DDBJ whole genome shotgun (WGS) entry which is preliminary data.</text>
</comment>
<sequence length="130" mass="14716">MRLTSAKGLDDGSEYSPDGQFIYFCSTRTGTMQIWRMEPDGANQTQLTFDDLNDWFPHVSPDNKWLVFVSFPKEVPADQHPFYERVYLRLMPIEGGEPKVIGYLYGGQGSINVPSWSPDSKKVAFVSNGD</sequence>
<protein>
    <submittedName>
        <fullName evidence="2">TolB protein</fullName>
    </submittedName>
</protein>
<keyword evidence="3" id="KW-1185">Reference proteome</keyword>
<dbReference type="PANTHER" id="PTHR36842">
    <property type="entry name" value="PROTEIN TOLB HOMOLOG"/>
    <property type="match status" value="1"/>
</dbReference>
<dbReference type="STRING" id="1236989.JCM15548_1439"/>
<accession>A0A0E9LU19</accession>
<dbReference type="Proteomes" id="UP000032900">
    <property type="component" value="Unassembled WGS sequence"/>
</dbReference>
<reference evidence="2 3" key="1">
    <citation type="journal article" date="2015" name="Microbes Environ.">
        <title>Distribution and evolution of nitrogen fixation genes in the phylum bacteroidetes.</title>
        <authorList>
            <person name="Inoue J."/>
            <person name="Oshima K."/>
            <person name="Suda W."/>
            <person name="Sakamoto M."/>
            <person name="Iino T."/>
            <person name="Noda S."/>
            <person name="Hongoh Y."/>
            <person name="Hattori M."/>
            <person name="Ohkuma M."/>
        </authorList>
    </citation>
    <scope>NUCLEOTIDE SEQUENCE [LARGE SCALE GENOMIC DNA]</scope>
    <source>
        <strain evidence="2">JCM 15548</strain>
    </source>
</reference>
<proteinExistence type="inferred from homology"/>
<dbReference type="PANTHER" id="PTHR36842:SF1">
    <property type="entry name" value="PROTEIN TOLB"/>
    <property type="match status" value="1"/>
</dbReference>
<organism evidence="2 3">
    <name type="scientific">Geofilum rubicundum JCM 15548</name>
    <dbReference type="NCBI Taxonomy" id="1236989"/>
    <lineage>
        <taxon>Bacteria</taxon>
        <taxon>Pseudomonadati</taxon>
        <taxon>Bacteroidota</taxon>
        <taxon>Bacteroidia</taxon>
        <taxon>Marinilabiliales</taxon>
        <taxon>Marinilabiliaceae</taxon>
        <taxon>Geofilum</taxon>
    </lineage>
</organism>
<comment type="similarity">
    <text evidence="1">Belongs to the TolB family.</text>
</comment>
<name>A0A0E9LU19_9BACT</name>
<dbReference type="EMBL" id="BAZW01000002">
    <property type="protein sequence ID" value="GAO28355.1"/>
    <property type="molecule type" value="Genomic_DNA"/>
</dbReference>
<dbReference type="Pfam" id="PF07676">
    <property type="entry name" value="PD40"/>
    <property type="match status" value="3"/>
</dbReference>
<evidence type="ECO:0000313" key="2">
    <source>
        <dbReference type="EMBL" id="GAO28355.1"/>
    </source>
</evidence>
<evidence type="ECO:0000256" key="1">
    <source>
        <dbReference type="ARBA" id="ARBA00009820"/>
    </source>
</evidence>